<dbReference type="Proteomes" id="UP000000715">
    <property type="component" value="Unplaced"/>
</dbReference>
<organism evidence="2 3">
    <name type="scientific">Mustela putorius furo</name>
    <name type="common">European domestic ferret</name>
    <name type="synonym">Mustela furo</name>
    <dbReference type="NCBI Taxonomy" id="9669"/>
    <lineage>
        <taxon>Eukaryota</taxon>
        <taxon>Metazoa</taxon>
        <taxon>Chordata</taxon>
        <taxon>Craniata</taxon>
        <taxon>Vertebrata</taxon>
        <taxon>Euteleostomi</taxon>
        <taxon>Mammalia</taxon>
        <taxon>Eutheria</taxon>
        <taxon>Laurasiatheria</taxon>
        <taxon>Carnivora</taxon>
        <taxon>Caniformia</taxon>
        <taxon>Musteloidea</taxon>
        <taxon>Mustelidae</taxon>
        <taxon>Mustelinae</taxon>
        <taxon>Mustela</taxon>
    </lineage>
</organism>
<gene>
    <name evidence="3" type="primary">LOC101671988</name>
</gene>
<dbReference type="RefSeq" id="XP_044938150.1">
    <property type="nucleotide sequence ID" value="XM_045082215.1"/>
</dbReference>
<feature type="compositionally biased region" description="Basic residues" evidence="1">
    <location>
        <begin position="122"/>
        <end position="136"/>
    </location>
</feature>
<evidence type="ECO:0000256" key="1">
    <source>
        <dbReference type="SAM" id="MobiDB-lite"/>
    </source>
</evidence>
<sequence>MPLRLKLKEVLRELGQRRYKGARDLKDRDPALQSSDINDFRANERHAQTLYGGHELGTLKKTESQQWLWVVIRAASETVWAAAGSRPAARPDRPRRGTPLTLRVAGSDEDGRAGATNERRPSRAARRRCGQSARRWRGKGRVLGRLALGRASGALAPHRPRGRPAWARALRRREVKRGPSAQAKTSPEGIARSTARIPLSPRGAVFASQRSEVSGARHPSLSGVPRGHPARPCTPRVSPLGDTGTEKGISAADCSRHYPPLLPLRLTFKPRQNGAAARLRPGRMHKDFPPVLVRTTVI</sequence>
<dbReference type="GeneID" id="101671988"/>
<dbReference type="AlphaFoldDB" id="A0A8U0S890"/>
<proteinExistence type="predicted"/>
<name>A0A8U0S890_MUSPF</name>
<feature type="region of interest" description="Disordered" evidence="1">
    <location>
        <begin position="84"/>
        <end position="136"/>
    </location>
</feature>
<accession>A0A8U0S890</accession>
<protein>
    <submittedName>
        <fullName evidence="3">Uncharacterized protein LOC101671988</fullName>
    </submittedName>
</protein>
<reference evidence="3" key="1">
    <citation type="submission" date="2025-08" db="UniProtKB">
        <authorList>
            <consortium name="RefSeq"/>
        </authorList>
    </citation>
    <scope>IDENTIFICATION</scope>
    <source>
        <tissue evidence="3">Brain</tissue>
    </source>
</reference>
<feature type="region of interest" description="Disordered" evidence="1">
    <location>
        <begin position="171"/>
        <end position="243"/>
    </location>
</feature>
<keyword evidence="2" id="KW-1185">Reference proteome</keyword>
<feature type="compositionally biased region" description="Basic and acidic residues" evidence="1">
    <location>
        <begin position="109"/>
        <end position="121"/>
    </location>
</feature>
<evidence type="ECO:0000313" key="3">
    <source>
        <dbReference type="RefSeq" id="XP_044938150.1"/>
    </source>
</evidence>
<evidence type="ECO:0000313" key="2">
    <source>
        <dbReference type="Proteomes" id="UP000000715"/>
    </source>
</evidence>